<dbReference type="EMBL" id="CP087164">
    <property type="protein sequence ID" value="UGS38635.1"/>
    <property type="molecule type" value="Genomic_DNA"/>
</dbReference>
<protein>
    <submittedName>
        <fullName evidence="1">NAD(P)H azoreductase</fullName>
        <ecNumber evidence="1">1.7.-.-</ecNumber>
    </submittedName>
</protein>
<evidence type="ECO:0000313" key="2">
    <source>
        <dbReference type="Proteomes" id="UP001162834"/>
    </source>
</evidence>
<dbReference type="InterPro" id="IPR036291">
    <property type="entry name" value="NAD(P)-bd_dom_sf"/>
</dbReference>
<organism evidence="1 2">
    <name type="scientific">Capillimicrobium parvum</name>
    <dbReference type="NCBI Taxonomy" id="2884022"/>
    <lineage>
        <taxon>Bacteria</taxon>
        <taxon>Bacillati</taxon>
        <taxon>Actinomycetota</taxon>
        <taxon>Thermoleophilia</taxon>
        <taxon>Solirubrobacterales</taxon>
        <taxon>Capillimicrobiaceae</taxon>
        <taxon>Capillimicrobium</taxon>
    </lineage>
</organism>
<sequence length="279" mass="29561">MSTPDQLTFITNGTGKTGRRIAERLQSAGHPVRIGSRAGAPPFDWNDHATWPATIDGVSAVYLAYHPDLAVPGAAETVAELADLAVRAGARRIVLLSGRGEEEAQRAEQLVRAADADVTVLRCAWFHQNFSESFFAEPVAAGELALPVGDDVREPFVDADDIADTAAAALTEDGHAGELYELTGPRLMTFAHATHEIAAATGRPVRFTSVPLGSFTAGLSAAQVPPGEQELLAHLFGEVLDGRNATLSDGVQRALGREPRDFCTFARETAAAGAWPTPR</sequence>
<dbReference type="AlphaFoldDB" id="A0A9E6Y272"/>
<dbReference type="Gene3D" id="3.90.25.10">
    <property type="entry name" value="UDP-galactose 4-epimerase, domain 1"/>
    <property type="match status" value="1"/>
</dbReference>
<dbReference type="EC" id="1.7.-.-" evidence="1"/>
<dbReference type="Gene3D" id="3.40.50.720">
    <property type="entry name" value="NAD(P)-binding Rossmann-like Domain"/>
    <property type="match status" value="1"/>
</dbReference>
<reference evidence="1" key="1">
    <citation type="journal article" date="2022" name="Int. J. Syst. Evol. Microbiol.">
        <title>Pseudomonas aegrilactucae sp. nov. and Pseudomonas morbosilactucae sp. nov., pathogens causing bacterial rot of lettuce in Japan.</title>
        <authorList>
            <person name="Sawada H."/>
            <person name="Fujikawa T."/>
            <person name="Satou M."/>
        </authorList>
    </citation>
    <scope>NUCLEOTIDE SEQUENCE</scope>
    <source>
        <strain evidence="1">0166_1</strain>
    </source>
</reference>
<gene>
    <name evidence="1" type="primary">azoB</name>
    <name evidence="1" type="ORF">DSM104329_05065</name>
</gene>
<keyword evidence="2" id="KW-1185">Reference proteome</keyword>
<proteinExistence type="predicted"/>
<dbReference type="PANTHER" id="PTHR43162:SF1">
    <property type="entry name" value="PRESTALK A DIFFERENTIATION PROTEIN A"/>
    <property type="match status" value="1"/>
</dbReference>
<accession>A0A9E6Y272</accession>
<keyword evidence="1" id="KW-0560">Oxidoreductase</keyword>
<dbReference type="KEGG" id="sbae:DSM104329_05065"/>
<dbReference type="Proteomes" id="UP001162834">
    <property type="component" value="Chromosome"/>
</dbReference>
<name>A0A9E6Y272_9ACTN</name>
<dbReference type="SUPFAM" id="SSF51735">
    <property type="entry name" value="NAD(P)-binding Rossmann-fold domains"/>
    <property type="match status" value="1"/>
</dbReference>
<dbReference type="RefSeq" id="WP_259312653.1">
    <property type="nucleotide sequence ID" value="NZ_CP087164.1"/>
</dbReference>
<dbReference type="GO" id="GO:0016491">
    <property type="term" value="F:oxidoreductase activity"/>
    <property type="evidence" value="ECO:0007669"/>
    <property type="project" value="UniProtKB-KW"/>
</dbReference>
<evidence type="ECO:0000313" key="1">
    <source>
        <dbReference type="EMBL" id="UGS38635.1"/>
    </source>
</evidence>
<dbReference type="InterPro" id="IPR051604">
    <property type="entry name" value="Ergot_Alk_Oxidoreductase"/>
</dbReference>
<dbReference type="PANTHER" id="PTHR43162">
    <property type="match status" value="1"/>
</dbReference>